<gene>
    <name evidence="2" type="ORF">WICPIJ_004920</name>
</gene>
<evidence type="ECO:0000313" key="2">
    <source>
        <dbReference type="EMBL" id="KAH3684124.1"/>
    </source>
</evidence>
<evidence type="ECO:0000313" key="3">
    <source>
        <dbReference type="Proteomes" id="UP000774326"/>
    </source>
</evidence>
<dbReference type="Proteomes" id="UP000774326">
    <property type="component" value="Unassembled WGS sequence"/>
</dbReference>
<organism evidence="2 3">
    <name type="scientific">Wickerhamomyces pijperi</name>
    <name type="common">Yeast</name>
    <name type="synonym">Pichia pijperi</name>
    <dbReference type="NCBI Taxonomy" id="599730"/>
    <lineage>
        <taxon>Eukaryota</taxon>
        <taxon>Fungi</taxon>
        <taxon>Dikarya</taxon>
        <taxon>Ascomycota</taxon>
        <taxon>Saccharomycotina</taxon>
        <taxon>Saccharomycetes</taxon>
        <taxon>Phaffomycetales</taxon>
        <taxon>Wickerhamomycetaceae</taxon>
        <taxon>Wickerhamomyces</taxon>
    </lineage>
</organism>
<comment type="caution">
    <text evidence="2">The sequence shown here is derived from an EMBL/GenBank/DDBJ whole genome shotgun (WGS) entry which is preliminary data.</text>
</comment>
<evidence type="ECO:0000256" key="1">
    <source>
        <dbReference type="SAM" id="MobiDB-lite"/>
    </source>
</evidence>
<feature type="region of interest" description="Disordered" evidence="1">
    <location>
        <begin position="1"/>
        <end position="25"/>
    </location>
</feature>
<protein>
    <submittedName>
        <fullName evidence="2">Uncharacterized protein</fullName>
    </submittedName>
</protein>
<sequence>MLHKRNPNLPPTNSNSNKSKTKSKKYEIYSNATETKNAIPLMKNRKNVEFRLSRDSKSSQIHDFSDEFQAKLISWTSIPTTDMFCLRSMFKVKAGEITYKECNKEIREFEKFCILRFGLIPDSPFMRNKEKFAWISGGVDPKLKENPIILKFQEILEEETKLFEDSVNKLIEETESSDMIVKVFFCDTCESGTSYCAEVLESQKGTWTCNYCLYENDTKRNQFYIYNKFTLSIFTHLKATKELTFVQDPYIPTAPLKLKGKKVAYSSTLLNKETSPDKIERTIFNSPFMSNMKYHYPDKLDISKTISNFYPSGTDTIEILNVFIGCEII</sequence>
<reference evidence="2" key="1">
    <citation type="journal article" date="2021" name="Open Biol.">
        <title>Shared evolutionary footprints suggest mitochondrial oxidative damage underlies multiple complex I losses in fungi.</title>
        <authorList>
            <person name="Schikora-Tamarit M.A."/>
            <person name="Marcet-Houben M."/>
            <person name="Nosek J."/>
            <person name="Gabaldon T."/>
        </authorList>
    </citation>
    <scope>NUCLEOTIDE SEQUENCE</scope>
    <source>
        <strain evidence="2">CBS2887</strain>
    </source>
</reference>
<name>A0A9P8TMF9_WICPI</name>
<reference evidence="2" key="2">
    <citation type="submission" date="2021-01" db="EMBL/GenBank/DDBJ databases">
        <authorList>
            <person name="Schikora-Tamarit M.A."/>
        </authorList>
    </citation>
    <scope>NUCLEOTIDE SEQUENCE</scope>
    <source>
        <strain evidence="2">CBS2887</strain>
    </source>
</reference>
<dbReference type="AlphaFoldDB" id="A0A9P8TMF9"/>
<dbReference type="EMBL" id="JAEUBG010002701">
    <property type="protein sequence ID" value="KAH3684124.1"/>
    <property type="molecule type" value="Genomic_DNA"/>
</dbReference>
<proteinExistence type="predicted"/>
<accession>A0A9P8TMF9</accession>
<keyword evidence="3" id="KW-1185">Reference proteome</keyword>